<dbReference type="RefSeq" id="WP_176625422.1">
    <property type="nucleotide sequence ID" value="NZ_JABXXQ010000321.1"/>
</dbReference>
<comment type="caution">
    <text evidence="5">The sequence shown here is derived from an EMBL/GenBank/DDBJ whole genome shotgun (WGS) entry which is preliminary data.</text>
</comment>
<feature type="region of interest" description="Disordered" evidence="4">
    <location>
        <begin position="329"/>
        <end position="351"/>
    </location>
</feature>
<sequence>MRPGDEASRSVTAIITGASSGIGRCTAALFAARGWRVGLIARGLEGLEATAAEIRAAGGMCAIAVADVTDRDALTQAAGRLAEALGRPGVWVNAAGNGVYGLFAETPADFHDRVTEVTYGGTVNGCRVALGLMAADRPGAIVNLCSGVALHALPLMSAYSGAKAAVRAFTQALHVELRLSRAQLRVASVIPPAANTPFFAHAPSLMGAPARPAPPIYAPEVIARAIYLAALGRNPERLVTGTIWGFAAVCRASTRLAAFLMTRLGFEGQLARETVEVEPNLFAPARRTIGRTGEFSATARRRSFQLACAEFVQFRLGLGLNRALVPPAPTRPAPPALHPLPAGSAARSSDA</sequence>
<dbReference type="GO" id="GO:0016491">
    <property type="term" value="F:oxidoreductase activity"/>
    <property type="evidence" value="ECO:0007669"/>
    <property type="project" value="UniProtKB-KW"/>
</dbReference>
<dbReference type="PANTHER" id="PTHR44196">
    <property type="entry name" value="DEHYDROGENASE/REDUCTASE SDR FAMILY MEMBER 7B"/>
    <property type="match status" value="1"/>
</dbReference>
<dbReference type="Proteomes" id="UP000565205">
    <property type="component" value="Unassembled WGS sequence"/>
</dbReference>
<protein>
    <submittedName>
        <fullName evidence="6">SDR family NAD(P)-dependent oxidoreductase</fullName>
    </submittedName>
    <submittedName>
        <fullName evidence="5">Short-subunit dehydrogenase</fullName>
    </submittedName>
</protein>
<dbReference type="EMBL" id="JABXXQ010000321">
    <property type="protein sequence ID" value="NVN31242.1"/>
    <property type="molecule type" value="Genomic_DNA"/>
</dbReference>
<accession>A0A839V4Z5</accession>
<dbReference type="InterPro" id="IPR002347">
    <property type="entry name" value="SDR_fam"/>
</dbReference>
<evidence type="ECO:0000256" key="4">
    <source>
        <dbReference type="SAM" id="MobiDB-lite"/>
    </source>
</evidence>
<evidence type="ECO:0000313" key="7">
    <source>
        <dbReference type="Proteomes" id="UP000557688"/>
    </source>
</evidence>
<dbReference type="PANTHER" id="PTHR44196:SF1">
    <property type="entry name" value="DEHYDROGENASE_REDUCTASE SDR FAMILY MEMBER 7B"/>
    <property type="match status" value="1"/>
</dbReference>
<evidence type="ECO:0000256" key="2">
    <source>
        <dbReference type="ARBA" id="ARBA00023002"/>
    </source>
</evidence>
<feature type="compositionally biased region" description="Pro residues" evidence="4">
    <location>
        <begin position="329"/>
        <end position="338"/>
    </location>
</feature>
<evidence type="ECO:0000313" key="6">
    <source>
        <dbReference type="EMBL" id="NVN31242.1"/>
    </source>
</evidence>
<evidence type="ECO:0000256" key="3">
    <source>
        <dbReference type="RuleBase" id="RU000363"/>
    </source>
</evidence>
<dbReference type="Pfam" id="PF00106">
    <property type="entry name" value="adh_short"/>
    <property type="match status" value="1"/>
</dbReference>
<evidence type="ECO:0000313" key="8">
    <source>
        <dbReference type="Proteomes" id="UP000565205"/>
    </source>
</evidence>
<keyword evidence="7" id="KW-1185">Reference proteome</keyword>
<name>A0A839V4Z5_9PROT</name>
<organism evidence="5 7">
    <name type="scientific">Endobacter medicaginis</name>
    <dbReference type="NCBI Taxonomy" id="1181271"/>
    <lineage>
        <taxon>Bacteria</taxon>
        <taxon>Pseudomonadati</taxon>
        <taxon>Pseudomonadota</taxon>
        <taxon>Alphaproteobacteria</taxon>
        <taxon>Acetobacterales</taxon>
        <taxon>Acetobacteraceae</taxon>
        <taxon>Endobacter</taxon>
    </lineage>
</organism>
<dbReference type="InterPro" id="IPR020904">
    <property type="entry name" value="Sc_DH/Rdtase_CS"/>
</dbReference>
<dbReference type="PRINTS" id="PR00080">
    <property type="entry name" value="SDRFAMILY"/>
</dbReference>
<dbReference type="GO" id="GO:0016020">
    <property type="term" value="C:membrane"/>
    <property type="evidence" value="ECO:0007669"/>
    <property type="project" value="TreeGrafter"/>
</dbReference>
<reference evidence="6 8" key="1">
    <citation type="submission" date="2020-06" db="EMBL/GenBank/DDBJ databases">
        <title>Description of novel acetic acid bacteria.</title>
        <authorList>
            <person name="Sombolestani A."/>
        </authorList>
    </citation>
    <scope>NUCLEOTIDE SEQUENCE [LARGE SCALE GENOMIC DNA]</scope>
    <source>
        <strain evidence="6 8">LMG 26838</strain>
    </source>
</reference>
<comment type="similarity">
    <text evidence="1 3">Belongs to the short-chain dehydrogenases/reductases (SDR) family.</text>
</comment>
<evidence type="ECO:0000256" key="1">
    <source>
        <dbReference type="ARBA" id="ARBA00006484"/>
    </source>
</evidence>
<dbReference type="InterPro" id="IPR036291">
    <property type="entry name" value="NAD(P)-bd_dom_sf"/>
</dbReference>
<dbReference type="PRINTS" id="PR00081">
    <property type="entry name" value="GDHRDH"/>
</dbReference>
<dbReference type="SUPFAM" id="SSF51735">
    <property type="entry name" value="NAD(P)-binding Rossmann-fold domains"/>
    <property type="match status" value="1"/>
</dbReference>
<dbReference type="EMBL" id="JACHXV010000009">
    <property type="protein sequence ID" value="MBB3174599.1"/>
    <property type="molecule type" value="Genomic_DNA"/>
</dbReference>
<dbReference type="AlphaFoldDB" id="A0A839V4Z5"/>
<keyword evidence="2" id="KW-0560">Oxidoreductase</keyword>
<dbReference type="PROSITE" id="PS00061">
    <property type="entry name" value="ADH_SHORT"/>
    <property type="match status" value="1"/>
</dbReference>
<dbReference type="Gene3D" id="3.40.50.720">
    <property type="entry name" value="NAD(P)-binding Rossmann-like Domain"/>
    <property type="match status" value="1"/>
</dbReference>
<feature type="compositionally biased region" description="Low complexity" evidence="4">
    <location>
        <begin position="339"/>
        <end position="351"/>
    </location>
</feature>
<evidence type="ECO:0000313" key="5">
    <source>
        <dbReference type="EMBL" id="MBB3174599.1"/>
    </source>
</evidence>
<proteinExistence type="inferred from homology"/>
<gene>
    <name evidence="5" type="ORF">FHR90_002444</name>
    <name evidence="6" type="ORF">HUK83_12970</name>
</gene>
<dbReference type="Proteomes" id="UP000557688">
    <property type="component" value="Unassembled WGS sequence"/>
</dbReference>
<dbReference type="NCBIfam" id="NF005495">
    <property type="entry name" value="PRK07109.1"/>
    <property type="match status" value="1"/>
</dbReference>
<reference evidence="5 7" key="2">
    <citation type="submission" date="2020-08" db="EMBL/GenBank/DDBJ databases">
        <title>Genomic Encyclopedia of Type Strains, Phase III (KMG-III): the genomes of soil and plant-associated and newly described type strains.</title>
        <authorList>
            <person name="Whitman W."/>
        </authorList>
    </citation>
    <scope>NUCLEOTIDE SEQUENCE [LARGE SCALE GENOMIC DNA]</scope>
    <source>
        <strain evidence="5 7">CECT 8088</strain>
    </source>
</reference>